<dbReference type="PROSITE" id="PS51840">
    <property type="entry name" value="C2_NT"/>
    <property type="match status" value="1"/>
</dbReference>
<feature type="region of interest" description="Disordered" evidence="2">
    <location>
        <begin position="535"/>
        <end position="585"/>
    </location>
</feature>
<feature type="domain" description="C2 NT-type" evidence="3">
    <location>
        <begin position="5"/>
        <end position="150"/>
    </location>
</feature>
<feature type="compositionally biased region" description="Basic residues" evidence="2">
    <location>
        <begin position="243"/>
        <end position="253"/>
    </location>
</feature>
<dbReference type="Pfam" id="PF10358">
    <property type="entry name" value="NT-C2"/>
    <property type="match status" value="1"/>
</dbReference>
<evidence type="ECO:0000256" key="2">
    <source>
        <dbReference type="SAM" id="MobiDB-lite"/>
    </source>
</evidence>
<feature type="compositionally biased region" description="Basic and acidic residues" evidence="2">
    <location>
        <begin position="432"/>
        <end position="446"/>
    </location>
</feature>
<dbReference type="PANTHER" id="PTHR31182">
    <property type="entry name" value="C2 NT-TYPE DOMAIN-CONTAINING PROTEIN"/>
    <property type="match status" value="1"/>
</dbReference>
<feature type="compositionally biased region" description="Basic residues" evidence="2">
    <location>
        <begin position="418"/>
        <end position="431"/>
    </location>
</feature>
<feature type="region of interest" description="Disordered" evidence="2">
    <location>
        <begin position="351"/>
        <end position="452"/>
    </location>
</feature>
<gene>
    <name evidence="4" type="ORF">CYMTET_23955</name>
</gene>
<sequence length="842" mass="92417">MKWPRVSCGGHCERFRALLSVHDLQDLPLESSDAVYFVQVIWKGPKGLRLRRKITSLTSKQNITPIGGVTWEETMEHQVDLLSGPAGFEPWEVCLEVRRAPSAGSTRSALHGTVFVNLSEFAAGGQTHKSFKLSGGRYAPILKVSLQMAALKEGGLPLQEPGSLMQNFGSQLLPIVSDPAASSFAWRCGLRYYWGRTKLSHPVEFDSLADMAEAALLGVAELNDDGTIRDDSRDVSAMDGAAKRKASPRKRKTKPESESEAEPESPPSEVEVLFTVVDHSQRGLRRTKSGSSSDGEHFEPARNQAEPGAIKQDSGDANWTGLRKRQEMFLAKPGAPEGRIDEVDIVIEEDKTLARGQSEEGKENWAPLEERAASSENRASLGEAVASTSNEPGEDKARSSSPTEQENVKHMIPERSKSWRWRGKSKKSKRLKKEEGDPAKSGHAAEETTSASTLTTGLIRRFSWSSFTKSKPLDNCNTSAVPEADKAAEEKAAAAKLAAEEAEQLERALQLSRDISTGSMAAATITLLPNFRDEAEGREHKAHSSSNATSNLEGEPTTTGDGAPAEAVSSKPALPTGTWQTAELRSRLDPEITVTSDTFFTDVDQRSVGGHGACSLCAVAVAEWLDRHAAHEMPVAAEGGEFGELIKKSSQTWQTLCEQESYRTRFPDLHFDLEAALEARRESGDRASVTASPDKSFVGFFKPESLPAGTCPMVDSLLEGMLPLDDIWTALKKMAPATYCVSWSDHFFTLRIEETHCYLIDTLGERLYEGCNQAYILRFDNRDGCGGTLTCRKYLANIVAAVPLYNLGCDVQQKIKEEKDLDPEAILRQLQIEFHYIERREA</sequence>
<keyword evidence="5" id="KW-1185">Reference proteome</keyword>
<proteinExistence type="predicted"/>
<name>A0AAE0FWS0_9CHLO</name>
<feature type="compositionally biased region" description="Polar residues" evidence="2">
    <location>
        <begin position="544"/>
        <end position="560"/>
    </location>
</feature>
<evidence type="ECO:0000256" key="1">
    <source>
        <dbReference type="SAM" id="Coils"/>
    </source>
</evidence>
<protein>
    <recommendedName>
        <fullName evidence="3">C2 NT-type domain-containing protein</fullName>
    </recommendedName>
</protein>
<reference evidence="4 5" key="1">
    <citation type="journal article" date="2015" name="Genome Biol. Evol.">
        <title>Comparative Genomics of a Bacterivorous Green Alga Reveals Evolutionary Causalities and Consequences of Phago-Mixotrophic Mode of Nutrition.</title>
        <authorList>
            <person name="Burns J.A."/>
            <person name="Paasch A."/>
            <person name="Narechania A."/>
            <person name="Kim E."/>
        </authorList>
    </citation>
    <scope>NUCLEOTIDE SEQUENCE [LARGE SCALE GENOMIC DNA]</scope>
    <source>
        <strain evidence="4 5">PLY_AMNH</strain>
    </source>
</reference>
<accession>A0AAE0FWS0</accession>
<dbReference type="AlphaFoldDB" id="A0AAE0FWS0"/>
<keyword evidence="1" id="KW-0175">Coiled coil</keyword>
<dbReference type="Proteomes" id="UP001190700">
    <property type="component" value="Unassembled WGS sequence"/>
</dbReference>
<evidence type="ECO:0000313" key="4">
    <source>
        <dbReference type="EMBL" id="KAK3267491.1"/>
    </source>
</evidence>
<feature type="coiled-coil region" evidence="1">
    <location>
        <begin position="485"/>
        <end position="515"/>
    </location>
</feature>
<comment type="caution">
    <text evidence="4">The sequence shown here is derived from an EMBL/GenBank/DDBJ whole genome shotgun (WGS) entry which is preliminary data.</text>
</comment>
<dbReference type="EMBL" id="LGRX02012377">
    <property type="protein sequence ID" value="KAK3267491.1"/>
    <property type="molecule type" value="Genomic_DNA"/>
</dbReference>
<organism evidence="4 5">
    <name type="scientific">Cymbomonas tetramitiformis</name>
    <dbReference type="NCBI Taxonomy" id="36881"/>
    <lineage>
        <taxon>Eukaryota</taxon>
        <taxon>Viridiplantae</taxon>
        <taxon>Chlorophyta</taxon>
        <taxon>Pyramimonadophyceae</taxon>
        <taxon>Pyramimonadales</taxon>
        <taxon>Pyramimonadaceae</taxon>
        <taxon>Cymbomonas</taxon>
    </lineage>
</organism>
<dbReference type="PANTHER" id="PTHR31182:SF21">
    <property type="entry name" value="C2 NT-TYPE DOMAIN-CONTAINING PROTEIN"/>
    <property type="match status" value="1"/>
</dbReference>
<feature type="region of interest" description="Disordered" evidence="2">
    <location>
        <begin position="225"/>
        <end position="322"/>
    </location>
</feature>
<feature type="compositionally biased region" description="Basic and acidic residues" evidence="2">
    <location>
        <begin position="351"/>
        <end position="373"/>
    </location>
</feature>
<feature type="compositionally biased region" description="Basic and acidic residues" evidence="2">
    <location>
        <begin position="226"/>
        <end position="236"/>
    </location>
</feature>
<feature type="compositionally biased region" description="Basic and acidic residues" evidence="2">
    <location>
        <begin position="406"/>
        <end position="417"/>
    </location>
</feature>
<evidence type="ECO:0000259" key="3">
    <source>
        <dbReference type="PROSITE" id="PS51840"/>
    </source>
</evidence>
<evidence type="ECO:0000313" key="5">
    <source>
        <dbReference type="Proteomes" id="UP001190700"/>
    </source>
</evidence>
<dbReference type="InterPro" id="IPR019448">
    <property type="entry name" value="NT-C2"/>
</dbReference>